<dbReference type="PANTHER" id="PTHR33642:SF5">
    <property type="entry name" value="MATURASE"/>
    <property type="match status" value="1"/>
</dbReference>
<dbReference type="GO" id="GO:0003964">
    <property type="term" value="F:RNA-directed DNA polymerase activity"/>
    <property type="evidence" value="ECO:0007669"/>
    <property type="project" value="TreeGrafter"/>
</dbReference>
<name>A0A3Q9JN70_9MAGN</name>
<dbReference type="GO" id="GO:0006315">
    <property type="term" value="P:homing of group II introns"/>
    <property type="evidence" value="ECO:0007669"/>
    <property type="project" value="TreeGrafter"/>
</dbReference>
<dbReference type="Pfam" id="PF01348">
    <property type="entry name" value="Intron_maturas2"/>
    <property type="match status" value="1"/>
</dbReference>
<dbReference type="AlphaFoldDB" id="A0A3Q9JN70"/>
<reference evidence="2" key="2">
    <citation type="submission" date="2018-11" db="EMBL/GenBank/DDBJ databases">
        <authorList>
            <person name="Su H.-J."/>
            <person name="Barkman T.J."/>
            <person name="Hao W."/>
            <person name="Jones S."/>
            <person name="Naumann J."/>
            <person name="Skippington E."/>
            <person name="Wafula E.K."/>
            <person name="Hu J.-M."/>
            <person name="Palmer J.D."/>
            <person name="dePamphilis C.W."/>
        </authorList>
    </citation>
    <scope>NUCLEOTIDE SEQUENCE</scope>
</reference>
<keyword evidence="2" id="KW-0496">Mitochondrion</keyword>
<protein>
    <submittedName>
        <fullName evidence="2">Maturase</fullName>
    </submittedName>
</protein>
<evidence type="ECO:0000313" key="2">
    <source>
        <dbReference type="EMBL" id="AZS52482.1"/>
    </source>
</evidence>
<dbReference type="GO" id="GO:0005739">
    <property type="term" value="C:mitochondrion"/>
    <property type="evidence" value="ECO:0007669"/>
    <property type="project" value="TreeGrafter"/>
</dbReference>
<gene>
    <name evidence="2" type="primary">matR</name>
</gene>
<geneLocation type="mitochondrion" evidence="2"/>
<accession>A0A3Q9JN70</accession>
<evidence type="ECO:0000259" key="1">
    <source>
        <dbReference type="Pfam" id="PF01348"/>
    </source>
</evidence>
<dbReference type="PANTHER" id="PTHR33642">
    <property type="entry name" value="COX1/OXI3 INTRON 1 PROTEIN-RELATED"/>
    <property type="match status" value="1"/>
</dbReference>
<dbReference type="InterPro" id="IPR024937">
    <property type="entry name" value="Domain_X"/>
</dbReference>
<feature type="domain" description="Domain X" evidence="1">
    <location>
        <begin position="448"/>
        <end position="541"/>
    </location>
</feature>
<organism evidence="2">
    <name type="scientific">Balanophora laxiflora</name>
    <dbReference type="NCBI Taxonomy" id="1128103"/>
    <lineage>
        <taxon>Eukaryota</taxon>
        <taxon>Viridiplantae</taxon>
        <taxon>Streptophyta</taxon>
        <taxon>Embryophyta</taxon>
        <taxon>Tracheophyta</taxon>
        <taxon>Spermatophyta</taxon>
        <taxon>Magnoliopsida</taxon>
        <taxon>eudicotyledons</taxon>
        <taxon>Gunneridae</taxon>
        <taxon>Pentapetalae</taxon>
        <taxon>Santalales</taxon>
        <taxon>Balanophoraceae</taxon>
        <taxon>Balanophora</taxon>
    </lineage>
</organism>
<dbReference type="GO" id="GO:0090615">
    <property type="term" value="P:mitochondrial mRNA processing"/>
    <property type="evidence" value="ECO:0007669"/>
    <property type="project" value="TreeGrafter"/>
</dbReference>
<sequence>MKEAIRMVPEVIYESSSSSQSSILRQIKEEWGTFSWFLELDIRKCFHTIDRHRLIPIFKEEIDDAQFFYPILKIFYAVEKENDEKKAAHSVLLSALPGNIYLQHKLDQEIWRIRHKYEIPIVQRILMSRIDAHNYSEEDNTFPFNINNRYPKSTLTVTNQLHTYLEEKIEPADKEQPSLGFITNNTLLYYYSYYSKNTFIDLEAFLNKPSSLLFASFLIEKPELFFGIKRCNKSNWPMRDLFFKYYCIISGRPVIRSSERANNNHYLIRIYHARYADDSLLGIMGGTLDLIIEIHKRIAHFIIPQAVYAAGSTRASRSTVEFPGTVIRVPPSPHPLQFRELEKRKRLKHRIHITACQLRFHYSSNNKLFDRSKPKLKGNDTIILLEAVKLSDTTNKNKKAGVSVLWGTLNKHIHIRPQQQGWRSVPAASDVIQAVRKLSSLRDWGISSIKIEAPIKKILRRLQDRGLISRIKPRPLHVACLTNLSDGDIVNWSAGIAISPLSYYRCRDNLYQVRTIVDYQIRWSAIFTLAHKHKSSVRNIISLYSKDMNI</sequence>
<dbReference type="EMBL" id="MK144468">
    <property type="protein sequence ID" value="AZS52482.1"/>
    <property type="molecule type" value="Genomic_DNA"/>
</dbReference>
<reference evidence="2" key="1">
    <citation type="journal article" date="2018" name="Proc. Natl. Acad. Sci. U.S.A.">
        <title>Novel genetic code and record-setting AT-richness in the highly reduced plastid genome of the holoparasitic plant Balanophora.</title>
        <authorList>
            <person name="Su H.J."/>
            <person name="Barkman T.J."/>
            <person name="Hao W."/>
            <person name="Jones S.S."/>
            <person name="Naumann J."/>
            <person name="Skippington E."/>
            <person name="Wafula E.K."/>
            <person name="Hu J.M."/>
            <person name="Palmer J.D."/>
            <person name="dePamphilis C.W."/>
        </authorList>
    </citation>
    <scope>NUCLEOTIDE SEQUENCE</scope>
</reference>
<proteinExistence type="predicted"/>